<reference evidence="3" key="1">
    <citation type="journal article" date="2016" name="Nat. Commun.">
        <title>The Gonium pectorale genome demonstrates co-option of cell cycle regulation during the evolution of multicellularity.</title>
        <authorList>
            <person name="Hanschen E.R."/>
            <person name="Marriage T.N."/>
            <person name="Ferris P.J."/>
            <person name="Hamaji T."/>
            <person name="Toyoda A."/>
            <person name="Fujiyama A."/>
            <person name="Neme R."/>
            <person name="Noguchi H."/>
            <person name="Minakuchi Y."/>
            <person name="Suzuki M."/>
            <person name="Kawai-Toyooka H."/>
            <person name="Smith D.R."/>
            <person name="Sparks H."/>
            <person name="Anderson J."/>
            <person name="Bakaric R."/>
            <person name="Luria V."/>
            <person name="Karger A."/>
            <person name="Kirschner M.W."/>
            <person name="Durand P.M."/>
            <person name="Michod R.E."/>
            <person name="Nozaki H."/>
            <person name="Olson B.J."/>
        </authorList>
    </citation>
    <scope>NUCLEOTIDE SEQUENCE [LARGE SCALE GENOMIC DNA]</scope>
    <source>
        <strain evidence="3">NIES-2863</strain>
    </source>
</reference>
<protein>
    <submittedName>
        <fullName evidence="2">Uncharacterized protein</fullName>
    </submittedName>
</protein>
<gene>
    <name evidence="2" type="ORF">GPECTOR_3g461</name>
</gene>
<comment type="caution">
    <text evidence="2">The sequence shown here is derived from an EMBL/GenBank/DDBJ whole genome shotgun (WGS) entry which is preliminary data.</text>
</comment>
<feature type="compositionally biased region" description="Gly residues" evidence="1">
    <location>
        <begin position="376"/>
        <end position="390"/>
    </location>
</feature>
<keyword evidence="3" id="KW-1185">Reference proteome</keyword>
<feature type="region of interest" description="Disordered" evidence="1">
    <location>
        <begin position="209"/>
        <end position="251"/>
    </location>
</feature>
<dbReference type="EMBL" id="LSYV01000004">
    <property type="protein sequence ID" value="KXZ55329.1"/>
    <property type="molecule type" value="Genomic_DNA"/>
</dbReference>
<feature type="region of interest" description="Disordered" evidence="1">
    <location>
        <begin position="142"/>
        <end position="163"/>
    </location>
</feature>
<name>A0A150GZN9_GONPE</name>
<feature type="compositionally biased region" description="Basic and acidic residues" evidence="1">
    <location>
        <begin position="284"/>
        <end position="294"/>
    </location>
</feature>
<evidence type="ECO:0000313" key="2">
    <source>
        <dbReference type="EMBL" id="KXZ55329.1"/>
    </source>
</evidence>
<dbReference type="AlphaFoldDB" id="A0A150GZN9"/>
<dbReference type="Proteomes" id="UP000075714">
    <property type="component" value="Unassembled WGS sequence"/>
</dbReference>
<feature type="region of interest" description="Disordered" evidence="1">
    <location>
        <begin position="18"/>
        <end position="44"/>
    </location>
</feature>
<accession>A0A150GZN9</accession>
<evidence type="ECO:0000313" key="3">
    <source>
        <dbReference type="Proteomes" id="UP000075714"/>
    </source>
</evidence>
<evidence type="ECO:0000256" key="1">
    <source>
        <dbReference type="SAM" id="MobiDB-lite"/>
    </source>
</evidence>
<sequence length="501" mass="50718">MNQLLLSSLGAADDVAAKTDQAAGSGPTDRALAPRSGGGVGGGGGAPKALAAMLAVRQWDLDTQQWHLAADGDTAVVAALAVHGTWPADAAAYLARGLRDAFIQAHRQQLLALAAAAKPAGGKAATSPTAAAAVAPAFNPPPPAAAAAARSPRAGPPPAFRPAPVPTLMTLQALKLICRQAQEGFDTLRASGLRPCWLYLAHVDSFMGASPSQQRQQEQERGGDTASAAGRSGAGAGPPPAGSSGPSRQRRKGGLLRSMLRLLGAEAWKADGAGASAGGSGGGARDKGGKDKGAKASGGGAALVWEPGPVGQLQHLVLPASGAAQRHQQEEQEPEELSEWGPVNWDAPSIAAAVIQVRPPAEMVTWRLGMAASAGTGAGGPNVGAGGPPAGGRAEGEEGPVSFPELEDVELELELQVGLGPTAGARRFAVMGVRCRHALAIVAQPTRPAPDGANVPAGSLSRLRHLLWPSLQPASSLMRHLAQWAPQEEVAAHGLLLRLLE</sequence>
<feature type="region of interest" description="Disordered" evidence="1">
    <location>
        <begin position="271"/>
        <end position="305"/>
    </location>
</feature>
<feature type="compositionally biased region" description="Pro residues" evidence="1">
    <location>
        <begin position="154"/>
        <end position="163"/>
    </location>
</feature>
<proteinExistence type="predicted"/>
<dbReference type="OrthoDB" id="541738at2759"/>
<feature type="region of interest" description="Disordered" evidence="1">
    <location>
        <begin position="321"/>
        <end position="342"/>
    </location>
</feature>
<organism evidence="2 3">
    <name type="scientific">Gonium pectorale</name>
    <name type="common">Green alga</name>
    <dbReference type="NCBI Taxonomy" id="33097"/>
    <lineage>
        <taxon>Eukaryota</taxon>
        <taxon>Viridiplantae</taxon>
        <taxon>Chlorophyta</taxon>
        <taxon>core chlorophytes</taxon>
        <taxon>Chlorophyceae</taxon>
        <taxon>CS clade</taxon>
        <taxon>Chlamydomonadales</taxon>
        <taxon>Volvocaceae</taxon>
        <taxon>Gonium</taxon>
    </lineage>
</organism>
<feature type="region of interest" description="Disordered" evidence="1">
    <location>
        <begin position="375"/>
        <end position="400"/>
    </location>
</feature>